<dbReference type="OrthoDB" id="1720310at2759"/>
<feature type="compositionally biased region" description="Low complexity" evidence="13">
    <location>
        <begin position="429"/>
        <end position="439"/>
    </location>
</feature>
<dbReference type="InterPro" id="IPR045272">
    <property type="entry name" value="ANXUR1/2-like"/>
</dbReference>
<dbReference type="InterPro" id="IPR024788">
    <property type="entry name" value="Malectin-like_Carb-bd_dom"/>
</dbReference>
<feature type="chain" id="PRO_5040809013" evidence="14">
    <location>
        <begin position="22"/>
        <end position="879"/>
    </location>
</feature>
<evidence type="ECO:0000256" key="9">
    <source>
        <dbReference type="ARBA" id="ARBA00022989"/>
    </source>
</evidence>
<feature type="compositionally biased region" description="Low complexity" evidence="13">
    <location>
        <begin position="868"/>
        <end position="879"/>
    </location>
</feature>
<evidence type="ECO:0000256" key="3">
    <source>
        <dbReference type="ARBA" id="ARBA00022679"/>
    </source>
</evidence>
<keyword evidence="11" id="KW-0325">Glycoprotein</keyword>
<keyword evidence="2" id="KW-0723">Serine/threonine-protein kinase</keyword>
<dbReference type="Gene3D" id="1.10.510.10">
    <property type="entry name" value="Transferase(Phosphotransferase) domain 1"/>
    <property type="match status" value="1"/>
</dbReference>
<dbReference type="Gene3D" id="3.30.200.20">
    <property type="entry name" value="Phosphorylase Kinase, domain 1"/>
    <property type="match status" value="1"/>
</dbReference>
<keyword evidence="5 14" id="KW-0732">Signal</keyword>
<organism evidence="16 17">
    <name type="scientific">Hibiscus trionum</name>
    <name type="common">Flower of an hour</name>
    <dbReference type="NCBI Taxonomy" id="183268"/>
    <lineage>
        <taxon>Eukaryota</taxon>
        <taxon>Viridiplantae</taxon>
        <taxon>Streptophyta</taxon>
        <taxon>Embryophyta</taxon>
        <taxon>Tracheophyta</taxon>
        <taxon>Spermatophyta</taxon>
        <taxon>Magnoliopsida</taxon>
        <taxon>eudicotyledons</taxon>
        <taxon>Gunneridae</taxon>
        <taxon>Pentapetalae</taxon>
        <taxon>rosids</taxon>
        <taxon>malvids</taxon>
        <taxon>Malvales</taxon>
        <taxon>Malvaceae</taxon>
        <taxon>Malvoideae</taxon>
        <taxon>Hibiscus</taxon>
    </lineage>
</organism>
<dbReference type="InterPro" id="IPR000719">
    <property type="entry name" value="Prot_kinase_dom"/>
</dbReference>
<dbReference type="Proteomes" id="UP001165190">
    <property type="component" value="Unassembled WGS sequence"/>
</dbReference>
<keyword evidence="10" id="KW-0472">Membrane</keyword>
<reference evidence="16" key="1">
    <citation type="submission" date="2023-05" db="EMBL/GenBank/DDBJ databases">
        <title>Genome and transcriptome analyses reveal genes involved in the formation of fine ridges on petal epidermal cells in Hibiscus trionum.</title>
        <authorList>
            <person name="Koshimizu S."/>
            <person name="Masuda S."/>
            <person name="Ishii T."/>
            <person name="Shirasu K."/>
            <person name="Hoshino A."/>
            <person name="Arita M."/>
        </authorList>
    </citation>
    <scope>NUCLEOTIDE SEQUENCE</scope>
    <source>
        <strain evidence="16">Hamamatsu line</strain>
    </source>
</reference>
<keyword evidence="4" id="KW-0812">Transmembrane</keyword>
<dbReference type="CDD" id="cd14066">
    <property type="entry name" value="STKc_IRAK"/>
    <property type="match status" value="1"/>
</dbReference>
<dbReference type="SUPFAM" id="SSF56112">
    <property type="entry name" value="Protein kinase-like (PK-like)"/>
    <property type="match status" value="1"/>
</dbReference>
<dbReference type="GO" id="GO:0005524">
    <property type="term" value="F:ATP binding"/>
    <property type="evidence" value="ECO:0007669"/>
    <property type="project" value="UniProtKB-UniRule"/>
</dbReference>
<gene>
    <name evidence="16" type="ORF">HRI_005280700</name>
</gene>
<evidence type="ECO:0000313" key="17">
    <source>
        <dbReference type="Proteomes" id="UP001165190"/>
    </source>
</evidence>
<dbReference type="SMART" id="SM00220">
    <property type="entry name" value="S_TKc"/>
    <property type="match status" value="1"/>
</dbReference>
<feature type="domain" description="Protein kinase" evidence="15">
    <location>
        <begin position="517"/>
        <end position="791"/>
    </location>
</feature>
<dbReference type="PANTHER" id="PTHR34590:SF5">
    <property type="entry name" value="OS04G0586500 PROTEIN"/>
    <property type="match status" value="1"/>
</dbReference>
<comment type="subcellular location">
    <subcellularLocation>
        <location evidence="1">Membrane</location>
        <topology evidence="1">Single-pass type I membrane protein</topology>
    </subcellularLocation>
</comment>
<keyword evidence="6 12" id="KW-0547">Nucleotide-binding</keyword>
<feature type="region of interest" description="Disordered" evidence="13">
    <location>
        <begin position="419"/>
        <end position="441"/>
    </location>
</feature>
<comment type="caution">
    <text evidence="16">The sequence shown here is derived from an EMBL/GenBank/DDBJ whole genome shotgun (WGS) entry which is preliminary data.</text>
</comment>
<feature type="binding site" evidence="12">
    <location>
        <position position="546"/>
    </location>
    <ligand>
        <name>ATP</name>
        <dbReference type="ChEBI" id="CHEBI:30616"/>
    </ligand>
</feature>
<keyword evidence="17" id="KW-1185">Reference proteome</keyword>
<evidence type="ECO:0000256" key="1">
    <source>
        <dbReference type="ARBA" id="ARBA00004479"/>
    </source>
</evidence>
<dbReference type="InterPro" id="IPR001245">
    <property type="entry name" value="Ser-Thr/Tyr_kinase_cat_dom"/>
</dbReference>
<evidence type="ECO:0000256" key="14">
    <source>
        <dbReference type="SAM" id="SignalP"/>
    </source>
</evidence>
<feature type="compositionally biased region" description="Polar residues" evidence="13">
    <location>
        <begin position="858"/>
        <end position="867"/>
    </location>
</feature>
<feature type="signal peptide" evidence="14">
    <location>
        <begin position="1"/>
        <end position="21"/>
    </location>
</feature>
<dbReference type="PANTHER" id="PTHR34590">
    <property type="entry name" value="OS03G0124300 PROTEIN-RELATED"/>
    <property type="match status" value="1"/>
</dbReference>
<evidence type="ECO:0000313" key="16">
    <source>
        <dbReference type="EMBL" id="GMJ16115.1"/>
    </source>
</evidence>
<protein>
    <submittedName>
        <fullName evidence="16">FERONIA</fullName>
    </submittedName>
</protein>
<dbReference type="PROSITE" id="PS00108">
    <property type="entry name" value="PROTEIN_KINASE_ST"/>
    <property type="match status" value="1"/>
</dbReference>
<evidence type="ECO:0000256" key="7">
    <source>
        <dbReference type="ARBA" id="ARBA00022777"/>
    </source>
</evidence>
<keyword evidence="3" id="KW-0808">Transferase</keyword>
<keyword evidence="9" id="KW-1133">Transmembrane helix</keyword>
<dbReference type="FunFam" id="1.10.510.10:FF:000252">
    <property type="entry name" value="Receptor-like protein kinase FERONIA"/>
    <property type="match status" value="1"/>
</dbReference>
<dbReference type="InterPro" id="IPR017441">
    <property type="entry name" value="Protein_kinase_ATP_BS"/>
</dbReference>
<dbReference type="InterPro" id="IPR011009">
    <property type="entry name" value="Kinase-like_dom_sf"/>
</dbReference>
<dbReference type="PROSITE" id="PS50011">
    <property type="entry name" value="PROTEIN_KINASE_DOM"/>
    <property type="match status" value="1"/>
</dbReference>
<dbReference type="GO" id="GO:0004714">
    <property type="term" value="F:transmembrane receptor protein tyrosine kinase activity"/>
    <property type="evidence" value="ECO:0007669"/>
    <property type="project" value="InterPro"/>
</dbReference>
<sequence length="879" mass="97591">MEKFSVIILISILQFAIFVASEKPAYVPTDNITLNCGAPTDLSASDGRFWGGDKSSKFGPFESSHNESEAFEADTQGGSVETVPYMTARVSSSEFNYTFHVTPGQKFVRLYFHPASYREFDRSKAFFTVKAGSFTLLKNFSAFLVAESLNVRTFFREFCLNVGDNEVLSLVFTPSPSASHGTYAFVNGIEIVSMPTDLYYTPPDQLSSGVPFVGQNYEVTVANDTALQMAYRLNVGGQTISSKDDSGLFRLWSDDFDYITTDSYFTGNATVPINYTMIPRYTAPEKVYRTARIMGPNSTYNMRHNLSWSLPVDSGFRYMVRLHFCEPQDPVNSPGDRQFEVFINSQIAEPLADVISWTRYGKVPIYKDYVVLASRMGKENMQNMTLDLHPMVAVYVDVILNGIEVFKLSNSDGNLGGENPELLVAPAPSSSSDSSNSRGGRSKKGSLLIAGVGCAVGLITLLSLSACAVAWRKRKGTNWLCWWMNRFEPKSTRTSMLPDELCCHFSLDEMKAATNNFHDDLIVGKGGFGKVYKGFMDGGEKIVAIKRLNPDSGQGVREFVTEIEMLSQLRHVHLVSLIGYCNEKGEMILVYDFMSNGTLSDHLYGTNIAFDPLTWKQRLEICKGAAIGLNYLHTELKHTIIHRDVKSSNILLDDKYAAKVSDFGLSKTDTKVEMLITGVKGTRGYWDPEYYRGHTLTEKSDVYSFGVVLFEVLCGRKALDTKLPQDQMNLACWAKKCIEDGTLYRVIDPYLIGKIAPECFKVFVDIAESCIAEMGINRPTMNDVMEKLGFAIELQEAADVEKSRIGPGSECSYPDIVFPVARDDVDDESLVDTKSDSKVYSGISILDSDTTGLTYPTIDSSTASYPFSSTTNNTKSTGN</sequence>
<accession>A0A9W7JK54</accession>
<dbReference type="Pfam" id="PF12819">
    <property type="entry name" value="Malectin_like"/>
    <property type="match status" value="1"/>
</dbReference>
<keyword evidence="8 12" id="KW-0067">ATP-binding</keyword>
<dbReference type="PROSITE" id="PS00107">
    <property type="entry name" value="PROTEIN_KINASE_ATP"/>
    <property type="match status" value="1"/>
</dbReference>
<dbReference type="EMBL" id="BSYR01000101">
    <property type="protein sequence ID" value="GMJ16115.1"/>
    <property type="molecule type" value="Genomic_DNA"/>
</dbReference>
<evidence type="ECO:0000256" key="6">
    <source>
        <dbReference type="ARBA" id="ARBA00022741"/>
    </source>
</evidence>
<proteinExistence type="predicted"/>
<dbReference type="GO" id="GO:0016020">
    <property type="term" value="C:membrane"/>
    <property type="evidence" value="ECO:0007669"/>
    <property type="project" value="UniProtKB-SubCell"/>
</dbReference>
<dbReference type="AlphaFoldDB" id="A0A9W7JK54"/>
<evidence type="ECO:0000256" key="10">
    <source>
        <dbReference type="ARBA" id="ARBA00023136"/>
    </source>
</evidence>
<dbReference type="FunFam" id="3.30.200.20:FF:000645">
    <property type="entry name" value="Receptor-like protein kinase FERONIA"/>
    <property type="match status" value="1"/>
</dbReference>
<evidence type="ECO:0000256" key="4">
    <source>
        <dbReference type="ARBA" id="ARBA00022692"/>
    </source>
</evidence>
<dbReference type="FunFam" id="2.60.120.430:FF:000007">
    <property type="entry name" value="FERONIA receptor-like kinase"/>
    <property type="match status" value="1"/>
</dbReference>
<evidence type="ECO:0000256" key="13">
    <source>
        <dbReference type="SAM" id="MobiDB-lite"/>
    </source>
</evidence>
<dbReference type="FunFam" id="2.60.120.430:FF:000003">
    <property type="entry name" value="FERONIA receptor-like kinase"/>
    <property type="match status" value="1"/>
</dbReference>
<keyword evidence="7" id="KW-0418">Kinase</keyword>
<dbReference type="Gene3D" id="2.60.120.430">
    <property type="entry name" value="Galactose-binding lectin"/>
    <property type="match status" value="2"/>
</dbReference>
<evidence type="ECO:0000256" key="8">
    <source>
        <dbReference type="ARBA" id="ARBA00022840"/>
    </source>
</evidence>
<evidence type="ECO:0000256" key="11">
    <source>
        <dbReference type="ARBA" id="ARBA00023180"/>
    </source>
</evidence>
<feature type="region of interest" description="Disordered" evidence="13">
    <location>
        <begin position="858"/>
        <end position="879"/>
    </location>
</feature>
<dbReference type="InterPro" id="IPR008271">
    <property type="entry name" value="Ser/Thr_kinase_AS"/>
</dbReference>
<name>A0A9W7JK54_HIBTR</name>
<dbReference type="Pfam" id="PF07714">
    <property type="entry name" value="PK_Tyr_Ser-Thr"/>
    <property type="match status" value="1"/>
</dbReference>
<evidence type="ECO:0000256" key="5">
    <source>
        <dbReference type="ARBA" id="ARBA00022729"/>
    </source>
</evidence>
<dbReference type="GO" id="GO:0004674">
    <property type="term" value="F:protein serine/threonine kinase activity"/>
    <property type="evidence" value="ECO:0007669"/>
    <property type="project" value="UniProtKB-KW"/>
</dbReference>
<evidence type="ECO:0000259" key="15">
    <source>
        <dbReference type="PROSITE" id="PS50011"/>
    </source>
</evidence>
<dbReference type="GO" id="GO:0010038">
    <property type="term" value="P:response to metal ion"/>
    <property type="evidence" value="ECO:0007669"/>
    <property type="project" value="UniProtKB-ARBA"/>
</dbReference>
<evidence type="ECO:0000256" key="12">
    <source>
        <dbReference type="PROSITE-ProRule" id="PRU10141"/>
    </source>
</evidence>
<evidence type="ECO:0000256" key="2">
    <source>
        <dbReference type="ARBA" id="ARBA00022527"/>
    </source>
</evidence>